<dbReference type="PANTHER" id="PTHR23045">
    <property type="entry name" value="LEUCINE-RICH REPEAT-CONTAINING PROTEIN 37A"/>
    <property type="match status" value="1"/>
</dbReference>
<keyword evidence="4" id="KW-0472">Membrane</keyword>
<comment type="caution">
    <text evidence="8">The sequence shown here is derived from an EMBL/GenBank/DDBJ whole genome shotgun (WGS) entry which is preliminary data.</text>
</comment>
<name>A0AA40HI75_CNENI</name>
<reference evidence="8" key="1">
    <citation type="submission" date="2023-06" db="EMBL/GenBank/DDBJ databases">
        <title>Reference genome for the Northern bat (Eptesicus nilssonii), a most northern bat species.</title>
        <authorList>
            <person name="Laine V.N."/>
            <person name="Pulliainen A.T."/>
            <person name="Lilley T.M."/>
        </authorList>
    </citation>
    <scope>NUCLEOTIDE SEQUENCE</scope>
    <source>
        <strain evidence="8">BLF_Eptnil</strain>
        <tissue evidence="8">Kidney</tissue>
    </source>
</reference>
<dbReference type="InterPro" id="IPR032754">
    <property type="entry name" value="LRRC37_N"/>
</dbReference>
<evidence type="ECO:0000256" key="5">
    <source>
        <dbReference type="SAM" id="SignalP"/>
    </source>
</evidence>
<evidence type="ECO:0000256" key="2">
    <source>
        <dbReference type="ARBA" id="ARBA00022737"/>
    </source>
</evidence>
<dbReference type="EMBL" id="JAULJE010000020">
    <property type="protein sequence ID" value="KAK1331302.1"/>
    <property type="molecule type" value="Genomic_DNA"/>
</dbReference>
<dbReference type="AlphaFoldDB" id="A0AA40HI75"/>
<feature type="compositionally biased region" description="Basic and acidic residues" evidence="3">
    <location>
        <begin position="746"/>
        <end position="758"/>
    </location>
</feature>
<evidence type="ECO:0000313" key="9">
    <source>
        <dbReference type="Proteomes" id="UP001177744"/>
    </source>
</evidence>
<feature type="compositionally biased region" description="Acidic residues" evidence="3">
    <location>
        <begin position="762"/>
        <end position="772"/>
    </location>
</feature>
<dbReference type="Pfam" id="PF13855">
    <property type="entry name" value="LRR_8"/>
    <property type="match status" value="1"/>
</dbReference>
<dbReference type="InterPro" id="IPR003591">
    <property type="entry name" value="Leu-rich_rpt_typical-subtyp"/>
</dbReference>
<dbReference type="PROSITE" id="PS51450">
    <property type="entry name" value="LRR"/>
    <property type="match status" value="1"/>
</dbReference>
<keyword evidence="2" id="KW-0677">Repeat</keyword>
<feature type="transmembrane region" description="Helical" evidence="4">
    <location>
        <begin position="689"/>
        <end position="711"/>
    </location>
</feature>
<evidence type="ECO:0000259" key="7">
    <source>
        <dbReference type="Pfam" id="PF15779"/>
    </source>
</evidence>
<accession>A0AA40HI75</accession>
<organism evidence="8 9">
    <name type="scientific">Cnephaeus nilssonii</name>
    <name type="common">Northern bat</name>
    <name type="synonym">Eptesicus nilssonii</name>
    <dbReference type="NCBI Taxonomy" id="3371016"/>
    <lineage>
        <taxon>Eukaryota</taxon>
        <taxon>Metazoa</taxon>
        <taxon>Chordata</taxon>
        <taxon>Craniata</taxon>
        <taxon>Vertebrata</taxon>
        <taxon>Euteleostomi</taxon>
        <taxon>Mammalia</taxon>
        <taxon>Eutheria</taxon>
        <taxon>Laurasiatheria</taxon>
        <taxon>Chiroptera</taxon>
        <taxon>Yangochiroptera</taxon>
        <taxon>Vespertilionidae</taxon>
        <taxon>Cnephaeus</taxon>
    </lineage>
</organism>
<dbReference type="InterPro" id="IPR001611">
    <property type="entry name" value="Leu-rich_rpt"/>
</dbReference>
<keyword evidence="9" id="KW-1185">Reference proteome</keyword>
<dbReference type="InterPro" id="IPR032675">
    <property type="entry name" value="LRR_dom_sf"/>
</dbReference>
<dbReference type="SMART" id="SM00369">
    <property type="entry name" value="LRR_TYP"/>
    <property type="match status" value="4"/>
</dbReference>
<feature type="region of interest" description="Disordered" evidence="3">
    <location>
        <begin position="70"/>
        <end position="104"/>
    </location>
</feature>
<feature type="region of interest" description="Disordered" evidence="3">
    <location>
        <begin position="738"/>
        <end position="772"/>
    </location>
</feature>
<dbReference type="Proteomes" id="UP001177744">
    <property type="component" value="Unassembled WGS sequence"/>
</dbReference>
<keyword evidence="4" id="KW-0812">Transmembrane</keyword>
<feature type="signal peptide" evidence="5">
    <location>
        <begin position="1"/>
        <end position="24"/>
    </location>
</feature>
<sequence>MSGLRMWAPRFLFLWQLLWLQVQAAPIPELAMDSILLTSIPLGPTEPWSWDQQNPTNMELPPLNHDASAVLSESPEKMEPSPNPQETSTQLPLQQEVSTQSTVSSEPLKFLFDHRGIQDKLPSYPEYDQSSKSSALPPVPLADIQTSSVYLKNQGQLPKPSIDGEAQPSVHQEATSSLPDWGKVQHQVLSLSVGDVDMGILIKPKPPKKNEAPATAKEVSFYPPRPTESIKPPYQQETPGHPVSQADVLQQTAAPLKYSEVTLPRPQPVQAQQPDFPPMHLELTITPEPTLVTDAVAQQQTIAPPKHPKMALPYPEPVQTLQPTLSEVTGLSFDMDFAKTQQPDSYEIVPPMTGQSATMNICEFCTCNIGTLSCIGFGTDQKLNEVPVPEPGTYNGTFTILNLQGNAISYIGKDTWKSYHLVEKLNLSGNNLRELRKDSFEGLFSLQYLDLSCNKIEFIERNAFESLPFLQYINVGCNSITKVNFGTFQASHGMQFLHKLILNRNPLTTVQDPYLFNLPALKYLDMGATQVSLTTVDNILKMTLTLEKLILPNHLACCLCKFKNIIEAVAKSIKLHCDNMCLAKTHCDEKVLTEGPFMKILQGRKKYNSTELTIEPERASSKKNSDTLSAFMSLLMKLLDEQQEVKVSKGEWDTEQWKNDRMEALGEQEEEESYEFTKEVPGFKNYNKVIIASPVIAVVAFFFVVFCLIAVRQQLIQIANIYSVFREGALLQVSSRTNQQNTSWREQAEEASGDKMDASEYAGEEAAEESEG</sequence>
<evidence type="ECO:0000313" key="8">
    <source>
        <dbReference type="EMBL" id="KAK1331302.1"/>
    </source>
</evidence>
<evidence type="ECO:0000256" key="3">
    <source>
        <dbReference type="SAM" id="MobiDB-lite"/>
    </source>
</evidence>
<gene>
    <name evidence="8" type="ORF">QTO34_009254</name>
</gene>
<evidence type="ECO:0000259" key="6">
    <source>
        <dbReference type="Pfam" id="PF14914"/>
    </source>
</evidence>
<keyword evidence="1" id="KW-0433">Leucine-rich repeat</keyword>
<feature type="domain" description="Leucine-rich repeat-containing protein 37 N-terminal" evidence="7">
    <location>
        <begin position="146"/>
        <end position="212"/>
    </location>
</feature>
<keyword evidence="5" id="KW-0732">Signal</keyword>
<feature type="domain" description="Leucine-rich repeat-containing protein 37 N-terminal" evidence="7">
    <location>
        <begin position="232"/>
        <end position="291"/>
    </location>
</feature>
<proteinExistence type="predicted"/>
<protein>
    <submittedName>
        <fullName evidence="8">Uncharacterized protein</fullName>
    </submittedName>
</protein>
<feature type="chain" id="PRO_5041270856" evidence="5">
    <location>
        <begin position="25"/>
        <end position="772"/>
    </location>
</feature>
<feature type="compositionally biased region" description="Low complexity" evidence="3">
    <location>
        <begin position="94"/>
        <end position="104"/>
    </location>
</feature>
<dbReference type="SUPFAM" id="SSF52058">
    <property type="entry name" value="L domain-like"/>
    <property type="match status" value="1"/>
</dbReference>
<feature type="compositionally biased region" description="Polar residues" evidence="3">
    <location>
        <begin position="84"/>
        <end position="93"/>
    </location>
</feature>
<keyword evidence="4" id="KW-1133">Transmembrane helix</keyword>
<dbReference type="PANTHER" id="PTHR23045:SF9">
    <property type="entry name" value="LEUCINE RICH REPEAT CONTAINING 37A-RELATED"/>
    <property type="match status" value="1"/>
</dbReference>
<dbReference type="Gene3D" id="3.80.10.10">
    <property type="entry name" value="Ribonuclease Inhibitor"/>
    <property type="match status" value="1"/>
</dbReference>
<dbReference type="Pfam" id="PF14914">
    <property type="entry name" value="LRRC37AB_C"/>
    <property type="match status" value="1"/>
</dbReference>
<evidence type="ECO:0000256" key="4">
    <source>
        <dbReference type="SAM" id="Phobius"/>
    </source>
</evidence>
<dbReference type="Pfam" id="PF15779">
    <property type="entry name" value="LRRC37"/>
    <property type="match status" value="2"/>
</dbReference>
<feature type="domain" description="LRRC37A/B like protein 1 C-terminal" evidence="6">
    <location>
        <begin position="633"/>
        <end position="713"/>
    </location>
</feature>
<dbReference type="InterPro" id="IPR015753">
    <property type="entry name" value="LRRC37"/>
</dbReference>
<dbReference type="InterPro" id="IPR029423">
    <property type="entry name" value="LRRC37AB_C"/>
</dbReference>
<evidence type="ECO:0000256" key="1">
    <source>
        <dbReference type="ARBA" id="ARBA00022614"/>
    </source>
</evidence>